<evidence type="ECO:0000313" key="3">
    <source>
        <dbReference type="Proteomes" id="UP000295382"/>
    </source>
</evidence>
<name>A0A4V2UIF9_PAULE</name>
<reference evidence="2 3" key="1">
    <citation type="submission" date="2019-03" db="EMBL/GenBank/DDBJ databases">
        <title>Genomic Encyclopedia of Type Strains, Phase IV (KMG-IV): sequencing the most valuable type-strain genomes for metagenomic binning, comparative biology and taxonomic classification.</title>
        <authorList>
            <person name="Goeker M."/>
        </authorList>
    </citation>
    <scope>NUCLEOTIDE SEQUENCE [LARGE SCALE GENOMIC DNA]</scope>
    <source>
        <strain evidence="2 3">DSM 7445</strain>
    </source>
</reference>
<dbReference type="AlphaFoldDB" id="A0A4V2UIF9"/>
<proteinExistence type="predicted"/>
<organism evidence="2 3">
    <name type="scientific">Paucimonas lemoignei</name>
    <name type="common">Pseudomonas lemoignei</name>
    <dbReference type="NCBI Taxonomy" id="29443"/>
    <lineage>
        <taxon>Bacteria</taxon>
        <taxon>Pseudomonadati</taxon>
        <taxon>Pseudomonadota</taxon>
        <taxon>Betaproteobacteria</taxon>
        <taxon>Burkholderiales</taxon>
        <taxon>Burkholderiaceae</taxon>
        <taxon>Paucimonas</taxon>
    </lineage>
</organism>
<dbReference type="Proteomes" id="UP000295382">
    <property type="component" value="Unassembled WGS sequence"/>
</dbReference>
<feature type="region of interest" description="Disordered" evidence="1">
    <location>
        <begin position="39"/>
        <end position="69"/>
    </location>
</feature>
<comment type="caution">
    <text evidence="2">The sequence shown here is derived from an EMBL/GenBank/DDBJ whole genome shotgun (WGS) entry which is preliminary data.</text>
</comment>
<sequence length="94" mass="10425">MSSRISLSLCPIPGTLFRPVSVFFYNHTLVWQLHRAPIPEEDPLDPLPGEEPSPDEEELPPHPNPSIVNAAPELSKTISTSGAARCSRLRQTFH</sequence>
<evidence type="ECO:0000256" key="1">
    <source>
        <dbReference type="SAM" id="MobiDB-lite"/>
    </source>
</evidence>
<dbReference type="RefSeq" id="WP_132259267.1">
    <property type="nucleotide sequence ID" value="NZ_SLZQ01000008.1"/>
</dbReference>
<protein>
    <submittedName>
        <fullName evidence="2">Uncharacterized protein</fullName>
    </submittedName>
</protein>
<evidence type="ECO:0000313" key="2">
    <source>
        <dbReference type="EMBL" id="TCS36000.1"/>
    </source>
</evidence>
<dbReference type="EMBL" id="SLZQ01000008">
    <property type="protein sequence ID" value="TCS36000.1"/>
    <property type="molecule type" value="Genomic_DNA"/>
</dbReference>
<gene>
    <name evidence="2" type="ORF">EDC30_10863</name>
</gene>
<keyword evidence="3" id="KW-1185">Reference proteome</keyword>
<accession>A0A4V2UIF9</accession>